<feature type="compositionally biased region" description="Polar residues" evidence="1">
    <location>
        <begin position="316"/>
        <end position="328"/>
    </location>
</feature>
<evidence type="ECO:0000313" key="3">
    <source>
        <dbReference type="Proteomes" id="UP000326950"/>
    </source>
</evidence>
<feature type="compositionally biased region" description="Basic and acidic residues" evidence="1">
    <location>
        <begin position="698"/>
        <end position="707"/>
    </location>
</feature>
<sequence>MLHQVDLQESSVAPSPIIPTCRLGPQLSKRGRSSMSNIPEGDVQPPGLSNMQNRSEHVPDLVQFFQAQDALSTTSSQSGSARDIFKAGQRRLRQLAQRPKRGTDPQTKAEETSRQLLTLQQEGFLPVTLTPPKPKKSAPKRSIDSTVSSTRSASNLSFQSSSRRDVESIGQPWLEGSLEKFDTREMKGGRLSSLDLRDITSLVGAALPRPPQFEEVTPPPYQASAQSSNHDLQGNSSHPSTCHTANSTSSEPLDEIEALPKVPEIPDRTSSHHTRMSTSTLDNKQQSGHEQQAEAKPAGPKDGPEAADSKSSSSSTPNTMQSHSNPGAQTLKLFPNPVPPRMPNKGAWRISNGCPPPSVRSLPTTSAQQDCSAVSAQPNGKNTKHSSSTQNRDADPRNLGCVGQMPSAQLTDPSRDSVASQGHEKMPLARNGRRPASLPMGAIDAFPLPAPMRPLPALPEAVPGISPIYGQDTTATKGGLRINQQQQVLQLPSRSTTGGSMGSAARRDGSGSMTGQATPSASKPETATNRGNKSARVGASNSKSVMSVRASQSRADRVRALKKKDMSASRSYLQDSDNRLLEEGRQSLSRLSHTASSEKYDDMTAASRCTDEGVGSQHERESTDTQLSTLSSYSSKFPGQSTEAHAISIQDDSQLANLNATSLNIHEPSSLPASRRISRAYPGSGTRSTSVLSGRVANDLDLHERSETPLPSSEDEGMDIDMRKQQTHPLPSRRRRPKLAPINFDESATRKTRHMKKSSSHDYSRPRTPRNRRSHGLEKSSSQSPHLQGSYYYHELRGGHHRPSYVRELEKRIAHLEHQNRTLQAALLGALGVGGKQNIEGLLGGSSTSLSTPPTSRSFSPMTDSLSSPDSHVMRNERRTHRRQAPYRPETWIASPGSSRRSSYDSEASADIRELETMIEDFDFGWESDQPSCQRTQQPEMKA</sequence>
<feature type="compositionally biased region" description="Polar residues" evidence="1">
    <location>
        <begin position="929"/>
        <end position="943"/>
    </location>
</feature>
<organism evidence="2 3">
    <name type="scientific">Aspergillus tamarii</name>
    <dbReference type="NCBI Taxonomy" id="41984"/>
    <lineage>
        <taxon>Eukaryota</taxon>
        <taxon>Fungi</taxon>
        <taxon>Dikarya</taxon>
        <taxon>Ascomycota</taxon>
        <taxon>Pezizomycotina</taxon>
        <taxon>Eurotiomycetes</taxon>
        <taxon>Eurotiomycetidae</taxon>
        <taxon>Eurotiales</taxon>
        <taxon>Aspergillaceae</taxon>
        <taxon>Aspergillus</taxon>
        <taxon>Aspergillus subgen. Circumdati</taxon>
    </lineage>
</organism>
<feature type="region of interest" description="Disordered" evidence="1">
    <location>
        <begin position="666"/>
        <end position="788"/>
    </location>
</feature>
<feature type="compositionally biased region" description="Polar residues" evidence="1">
    <location>
        <begin position="624"/>
        <end position="638"/>
    </location>
</feature>
<dbReference type="AlphaFoldDB" id="A0A5N6UA36"/>
<feature type="region of interest" description="Disordered" evidence="1">
    <location>
        <begin position="1"/>
        <end position="53"/>
    </location>
</feature>
<proteinExistence type="predicted"/>
<feature type="compositionally biased region" description="Polar residues" evidence="1">
    <location>
        <begin position="406"/>
        <end position="420"/>
    </location>
</feature>
<evidence type="ECO:0000313" key="2">
    <source>
        <dbReference type="EMBL" id="KAE8155450.1"/>
    </source>
</evidence>
<dbReference type="EMBL" id="ML738861">
    <property type="protein sequence ID" value="KAE8155450.1"/>
    <property type="molecule type" value="Genomic_DNA"/>
</dbReference>
<feature type="region of interest" description="Disordered" evidence="1">
    <location>
        <begin position="844"/>
        <end position="911"/>
    </location>
</feature>
<accession>A0A5N6UA36</accession>
<feature type="compositionally biased region" description="Basic and acidic residues" evidence="1">
    <location>
        <begin position="554"/>
        <end position="567"/>
    </location>
</feature>
<feature type="compositionally biased region" description="Polar residues" evidence="1">
    <location>
        <begin position="144"/>
        <end position="161"/>
    </location>
</feature>
<evidence type="ECO:0000256" key="1">
    <source>
        <dbReference type="SAM" id="MobiDB-lite"/>
    </source>
</evidence>
<feature type="compositionally biased region" description="Low complexity" evidence="1">
    <location>
        <begin position="894"/>
        <end position="909"/>
    </location>
</feature>
<feature type="compositionally biased region" description="Polar residues" evidence="1">
    <location>
        <begin position="361"/>
        <end position="391"/>
    </location>
</feature>
<name>A0A5N6UA36_ASPTM</name>
<feature type="region of interest" description="Disordered" evidence="1">
    <location>
        <begin position="208"/>
        <end position="443"/>
    </location>
</feature>
<dbReference type="CDD" id="cd14653">
    <property type="entry name" value="ZIP_Gal4p-like"/>
    <property type="match status" value="1"/>
</dbReference>
<feature type="region of interest" description="Disordered" evidence="1">
    <location>
        <begin position="923"/>
        <end position="943"/>
    </location>
</feature>
<feature type="region of interest" description="Disordered" evidence="1">
    <location>
        <begin position="95"/>
        <end position="168"/>
    </location>
</feature>
<feature type="compositionally biased region" description="Polar residues" evidence="1">
    <location>
        <begin position="539"/>
        <end position="553"/>
    </location>
</feature>
<feature type="compositionally biased region" description="Polar residues" evidence="1">
    <location>
        <begin position="586"/>
        <end position="595"/>
    </location>
</feature>
<feature type="compositionally biased region" description="Basic and acidic residues" evidence="1">
    <location>
        <begin position="576"/>
        <end position="585"/>
    </location>
</feature>
<dbReference type="OrthoDB" id="4188047at2759"/>
<gene>
    <name evidence="2" type="ORF">BDV40DRAFT_283721</name>
</gene>
<feature type="compositionally biased region" description="Polar residues" evidence="1">
    <location>
        <begin position="487"/>
        <end position="498"/>
    </location>
</feature>
<dbReference type="Proteomes" id="UP000326950">
    <property type="component" value="Unassembled WGS sequence"/>
</dbReference>
<reference evidence="2 3" key="1">
    <citation type="submission" date="2019-04" db="EMBL/GenBank/DDBJ databases">
        <title>Friends and foes A comparative genomics study of 23 Aspergillus species from section Flavi.</title>
        <authorList>
            <consortium name="DOE Joint Genome Institute"/>
            <person name="Kjaerbolling I."/>
            <person name="Vesth T."/>
            <person name="Frisvad J.C."/>
            <person name="Nybo J.L."/>
            <person name="Theobald S."/>
            <person name="Kildgaard S."/>
            <person name="Isbrandt T."/>
            <person name="Kuo A."/>
            <person name="Sato A."/>
            <person name="Lyhne E.K."/>
            <person name="Kogle M.E."/>
            <person name="Wiebenga A."/>
            <person name="Kun R.S."/>
            <person name="Lubbers R.J."/>
            <person name="Makela M.R."/>
            <person name="Barry K."/>
            <person name="Chovatia M."/>
            <person name="Clum A."/>
            <person name="Daum C."/>
            <person name="Haridas S."/>
            <person name="He G."/>
            <person name="LaButti K."/>
            <person name="Lipzen A."/>
            <person name="Mondo S."/>
            <person name="Riley R."/>
            <person name="Salamov A."/>
            <person name="Simmons B.A."/>
            <person name="Magnuson J.K."/>
            <person name="Henrissat B."/>
            <person name="Mortensen U.H."/>
            <person name="Larsen T.O."/>
            <person name="Devries R.P."/>
            <person name="Grigoriev I.V."/>
            <person name="Machida M."/>
            <person name="Baker S.E."/>
            <person name="Andersen M.R."/>
        </authorList>
    </citation>
    <scope>NUCLEOTIDE SEQUENCE [LARGE SCALE GENOMIC DNA]</scope>
    <source>
        <strain evidence="2 3">CBS 117626</strain>
    </source>
</reference>
<feature type="compositionally biased region" description="Polar residues" evidence="1">
    <location>
        <begin position="281"/>
        <end position="290"/>
    </location>
</feature>
<protein>
    <submittedName>
        <fullName evidence="2">Uncharacterized protein</fullName>
    </submittedName>
</protein>
<keyword evidence="3" id="KW-1185">Reference proteome</keyword>
<feature type="region of interest" description="Disordered" evidence="1">
    <location>
        <begin position="487"/>
        <end position="638"/>
    </location>
</feature>
<feature type="compositionally biased region" description="Polar residues" evidence="1">
    <location>
        <begin position="223"/>
        <end position="251"/>
    </location>
</feature>
<feature type="compositionally biased region" description="Polar residues" evidence="1">
    <location>
        <begin position="511"/>
        <end position="532"/>
    </location>
</feature>
<feature type="compositionally biased region" description="Low complexity" evidence="1">
    <location>
        <begin position="845"/>
        <end position="861"/>
    </location>
</feature>
<feature type="compositionally biased region" description="Basic and acidic residues" evidence="1">
    <location>
        <begin position="101"/>
        <end position="113"/>
    </location>
</feature>